<dbReference type="Pfam" id="PF04230">
    <property type="entry name" value="PS_pyruv_trans"/>
    <property type="match status" value="1"/>
</dbReference>
<protein>
    <submittedName>
        <fullName evidence="2">Polysaccharide pyruvyl transferase</fullName>
    </submittedName>
</protein>
<dbReference type="GO" id="GO:0016740">
    <property type="term" value="F:transferase activity"/>
    <property type="evidence" value="ECO:0007669"/>
    <property type="project" value="UniProtKB-KW"/>
</dbReference>
<sequence>MAIAKKVGIINFHYSDHNYGAVLQAASVEHFLKENGIDAKHIDYVSKEREQKGVSETLKNILKKLGIFDNIKKLLGKDVHLKHEVENSVVFEDFRNKWLTRTERFNSFERLKKYPLDFEAVIVGSDQVWRPTQFNQYSDYKVYFLSFVPSHIKKISYAASFGVDHWEVSNKIINDEIKSYVRDFSAVSVREDSGLKICSSVFGITAEHVLDPTLLVGRHFFEQIIESESDNENTTNEIVYYKLDVNEEFLKSAVKLGEWQSKKVKNIYYKHNHHIYEYYSVPEWLGNIKNSDFVITDSFHCVCFCILFEKEFLCCVNESRGLSRLQSLLGMFNLSDRICSSNDDFTSKVASLAPINYMQVNKLLEQKRYHSKRFLLDSLSLTGY</sequence>
<gene>
    <name evidence="2" type="primary">orf7</name>
</gene>
<feature type="domain" description="Polysaccharide pyruvyl transferase" evidence="1">
    <location>
        <begin position="18"/>
        <end position="318"/>
    </location>
</feature>
<evidence type="ECO:0000259" key="1">
    <source>
        <dbReference type="Pfam" id="PF04230"/>
    </source>
</evidence>
<dbReference type="InterPro" id="IPR007345">
    <property type="entry name" value="Polysacch_pyruvyl_Trfase"/>
</dbReference>
<proteinExistence type="predicted"/>
<reference evidence="2" key="1">
    <citation type="submission" date="2019-03" db="EMBL/GenBank/DDBJ databases">
        <title>Genetic characterization of the O-antigen and development of a molecular serotyping scheme for Enterobacter cloacae.</title>
        <authorList>
            <person name="Li Y."/>
            <person name="Huang J."/>
            <person name="Wang X."/>
            <person name="Xu C."/>
            <person name="Han T."/>
            <person name="Guo X."/>
        </authorList>
    </citation>
    <scope>NUCLEOTIDE SEQUENCE</scope>
    <source>
        <strain evidence="2">NCTC 11584</strain>
    </source>
</reference>
<dbReference type="EMBL" id="MK595727">
    <property type="protein sequence ID" value="QHR93240.1"/>
    <property type="molecule type" value="Genomic_DNA"/>
</dbReference>
<dbReference type="AlphaFoldDB" id="A0A6B9XVV5"/>
<name>A0A6B9XVV5_ENTCL</name>
<organism evidence="2">
    <name type="scientific">Enterobacter cloacae</name>
    <dbReference type="NCBI Taxonomy" id="550"/>
    <lineage>
        <taxon>Bacteria</taxon>
        <taxon>Pseudomonadati</taxon>
        <taxon>Pseudomonadota</taxon>
        <taxon>Gammaproteobacteria</taxon>
        <taxon>Enterobacterales</taxon>
        <taxon>Enterobacteriaceae</taxon>
        <taxon>Enterobacter</taxon>
        <taxon>Enterobacter cloacae complex</taxon>
    </lineage>
</organism>
<keyword evidence="2" id="KW-0808">Transferase</keyword>
<evidence type="ECO:0000313" key="2">
    <source>
        <dbReference type="EMBL" id="QHR93240.1"/>
    </source>
</evidence>
<accession>A0A6B9XVV5</accession>